<accession>A0A7R8YN21</accession>
<keyword evidence="2" id="KW-0722">Serine protease inhibitor</keyword>
<dbReference type="OrthoDB" id="4473401at2759"/>
<dbReference type="OMA" id="PEYGSCH"/>
<dbReference type="PANTHER" id="PTHR10083">
    <property type="entry name" value="KUNITZ-TYPE PROTEASE INHIBITOR-RELATED"/>
    <property type="match status" value="1"/>
</dbReference>
<sequence>MKAFLLILVLITVIAAAFSENVNREMCNLPERAGRCMAYMPRFRYKPDTNECIQFIYGGCGGNGNNFFTKESCEEVCKV</sequence>
<dbReference type="Gene3D" id="4.10.410.10">
    <property type="entry name" value="Pancreatic trypsin inhibitor Kunitz domain"/>
    <property type="match status" value="1"/>
</dbReference>
<dbReference type="Pfam" id="PF00014">
    <property type="entry name" value="Kunitz_BPTI"/>
    <property type="match status" value="1"/>
</dbReference>
<keyword evidence="7" id="KW-1185">Reference proteome</keyword>
<dbReference type="InterPro" id="IPR036880">
    <property type="entry name" value="Kunitz_BPTI_sf"/>
</dbReference>
<keyword evidence="1" id="KW-0646">Protease inhibitor</keyword>
<evidence type="ECO:0000313" key="7">
    <source>
        <dbReference type="Proteomes" id="UP000594454"/>
    </source>
</evidence>
<evidence type="ECO:0000256" key="4">
    <source>
        <dbReference type="SAM" id="SignalP"/>
    </source>
</evidence>
<reference evidence="6 7" key="1">
    <citation type="submission" date="2020-11" db="EMBL/GenBank/DDBJ databases">
        <authorList>
            <person name="Wallbank WR R."/>
            <person name="Pardo Diaz C."/>
            <person name="Kozak K."/>
            <person name="Martin S."/>
            <person name="Jiggins C."/>
            <person name="Moest M."/>
            <person name="Warren A I."/>
            <person name="Generalovic N T."/>
            <person name="Byers J.R.P. K."/>
            <person name="Montejo-Kovacevich G."/>
            <person name="Yen C E."/>
        </authorList>
    </citation>
    <scope>NUCLEOTIDE SEQUENCE [LARGE SCALE GENOMIC DNA]</scope>
</reference>
<dbReference type="PRINTS" id="PR00759">
    <property type="entry name" value="BASICPTASE"/>
</dbReference>
<keyword evidence="3" id="KW-1015">Disulfide bond</keyword>
<gene>
    <name evidence="6" type="ORF">HERILL_LOCUS2331</name>
</gene>
<feature type="signal peptide" evidence="4">
    <location>
        <begin position="1"/>
        <end position="19"/>
    </location>
</feature>
<evidence type="ECO:0000256" key="1">
    <source>
        <dbReference type="ARBA" id="ARBA00022690"/>
    </source>
</evidence>
<organism evidence="6 7">
    <name type="scientific">Hermetia illucens</name>
    <name type="common">Black soldier fly</name>
    <dbReference type="NCBI Taxonomy" id="343691"/>
    <lineage>
        <taxon>Eukaryota</taxon>
        <taxon>Metazoa</taxon>
        <taxon>Ecdysozoa</taxon>
        <taxon>Arthropoda</taxon>
        <taxon>Hexapoda</taxon>
        <taxon>Insecta</taxon>
        <taxon>Pterygota</taxon>
        <taxon>Neoptera</taxon>
        <taxon>Endopterygota</taxon>
        <taxon>Diptera</taxon>
        <taxon>Brachycera</taxon>
        <taxon>Stratiomyomorpha</taxon>
        <taxon>Stratiomyidae</taxon>
        <taxon>Hermetiinae</taxon>
        <taxon>Hermetia</taxon>
    </lineage>
</organism>
<dbReference type="SUPFAM" id="SSF57362">
    <property type="entry name" value="BPTI-like"/>
    <property type="match status" value="1"/>
</dbReference>
<keyword evidence="4" id="KW-0732">Signal</keyword>
<dbReference type="SMR" id="A0A7R8YN21"/>
<dbReference type="InParanoid" id="A0A7R8YN21"/>
<dbReference type="PROSITE" id="PS50279">
    <property type="entry name" value="BPTI_KUNITZ_2"/>
    <property type="match status" value="1"/>
</dbReference>
<dbReference type="FunCoup" id="A0A7R8YN21">
    <property type="interactions" value="38"/>
</dbReference>
<feature type="domain" description="BPTI/Kunitz inhibitor" evidence="5">
    <location>
        <begin position="27"/>
        <end position="77"/>
    </location>
</feature>
<dbReference type="EMBL" id="LR899009">
    <property type="protein sequence ID" value="CAD7079098.1"/>
    <property type="molecule type" value="Genomic_DNA"/>
</dbReference>
<dbReference type="InterPro" id="IPR050098">
    <property type="entry name" value="TFPI/VKTCI-like"/>
</dbReference>
<feature type="chain" id="PRO_5031503875" description="BPTI/Kunitz inhibitor domain-containing protein" evidence="4">
    <location>
        <begin position="20"/>
        <end position="79"/>
    </location>
</feature>
<dbReference type="InterPro" id="IPR020901">
    <property type="entry name" value="Prtase_inh_Kunz-CS"/>
</dbReference>
<protein>
    <recommendedName>
        <fullName evidence="5">BPTI/Kunitz inhibitor domain-containing protein</fullName>
    </recommendedName>
</protein>
<dbReference type="AlphaFoldDB" id="A0A7R8YN21"/>
<dbReference type="GO" id="GO:0004867">
    <property type="term" value="F:serine-type endopeptidase inhibitor activity"/>
    <property type="evidence" value="ECO:0007669"/>
    <property type="project" value="UniProtKB-KW"/>
</dbReference>
<dbReference type="InterPro" id="IPR002223">
    <property type="entry name" value="Kunitz_BPTI"/>
</dbReference>
<dbReference type="FunFam" id="4.10.410.10:FF:000020">
    <property type="entry name" value="Collagen, type VI, alpha 3"/>
    <property type="match status" value="1"/>
</dbReference>
<evidence type="ECO:0000313" key="6">
    <source>
        <dbReference type="EMBL" id="CAD7079098.1"/>
    </source>
</evidence>
<dbReference type="PROSITE" id="PS00280">
    <property type="entry name" value="BPTI_KUNITZ_1"/>
    <property type="match status" value="1"/>
</dbReference>
<evidence type="ECO:0000256" key="3">
    <source>
        <dbReference type="ARBA" id="ARBA00023157"/>
    </source>
</evidence>
<evidence type="ECO:0000256" key="2">
    <source>
        <dbReference type="ARBA" id="ARBA00022900"/>
    </source>
</evidence>
<dbReference type="Proteomes" id="UP000594454">
    <property type="component" value="Chromosome 1"/>
</dbReference>
<proteinExistence type="predicted"/>
<evidence type="ECO:0000259" key="5">
    <source>
        <dbReference type="PROSITE" id="PS50279"/>
    </source>
</evidence>
<name>A0A7R8YN21_HERIL</name>
<dbReference type="SMART" id="SM00131">
    <property type="entry name" value="KU"/>
    <property type="match status" value="1"/>
</dbReference>